<protein>
    <recommendedName>
        <fullName evidence="7">Chromosome partition protein Smc</fullName>
    </recommendedName>
</protein>
<dbReference type="Gene3D" id="1.20.1060.20">
    <property type="match status" value="1"/>
</dbReference>
<dbReference type="RefSeq" id="WP_011392469.1">
    <property type="nucleotide sequence ID" value="NZ_DF238840.1"/>
</dbReference>
<dbReference type="GO" id="GO:0030261">
    <property type="term" value="P:chromosome condensation"/>
    <property type="evidence" value="ECO:0007669"/>
    <property type="project" value="InterPro"/>
</dbReference>
<dbReference type="InterPro" id="IPR003395">
    <property type="entry name" value="RecF/RecN/SMC_N"/>
</dbReference>
<comment type="function">
    <text evidence="7">Required for chromosome condensation and partitioning.</text>
</comment>
<dbReference type="Proteomes" id="UP000063718">
    <property type="component" value="Unassembled WGS sequence"/>
</dbReference>
<feature type="binding site" evidence="7">
    <location>
        <begin position="32"/>
        <end position="39"/>
    </location>
    <ligand>
        <name>ATP</name>
        <dbReference type="ChEBI" id="CHEBI:30616"/>
    </ligand>
</feature>
<name>A0A0S6UH13_NEOTH</name>
<evidence type="ECO:0000313" key="9">
    <source>
        <dbReference type="EMBL" id="GAF26688.1"/>
    </source>
</evidence>
<dbReference type="GO" id="GO:0016887">
    <property type="term" value="F:ATP hydrolysis activity"/>
    <property type="evidence" value="ECO:0007669"/>
    <property type="project" value="InterPro"/>
</dbReference>
<dbReference type="GO" id="GO:0005524">
    <property type="term" value="F:ATP binding"/>
    <property type="evidence" value="ECO:0007669"/>
    <property type="project" value="UniProtKB-UniRule"/>
</dbReference>
<dbReference type="GO" id="GO:0003677">
    <property type="term" value="F:DNA binding"/>
    <property type="evidence" value="ECO:0007669"/>
    <property type="project" value="UniProtKB-UniRule"/>
</dbReference>
<keyword evidence="4 7" id="KW-0067">ATP-binding</keyword>
<evidence type="ECO:0000259" key="8">
    <source>
        <dbReference type="SMART" id="SM00968"/>
    </source>
</evidence>
<comment type="similarity">
    <text evidence="7">Belongs to the SMC family.</text>
</comment>
<dbReference type="InterPro" id="IPR036277">
    <property type="entry name" value="SMC_hinge_sf"/>
</dbReference>
<comment type="subunit">
    <text evidence="7">Homodimer.</text>
</comment>
<keyword evidence="3 7" id="KW-0547">Nucleotide-binding</keyword>
<feature type="coiled-coil region" evidence="7">
    <location>
        <begin position="328"/>
        <end position="471"/>
    </location>
</feature>
<evidence type="ECO:0000256" key="1">
    <source>
        <dbReference type="ARBA" id="ARBA00004496"/>
    </source>
</evidence>
<dbReference type="EMBL" id="DF238840">
    <property type="protein sequence ID" value="GAF26688.1"/>
    <property type="molecule type" value="Genomic_DNA"/>
</dbReference>
<feature type="coiled-coil region" evidence="7">
    <location>
        <begin position="234"/>
        <end position="296"/>
    </location>
</feature>
<feature type="coiled-coil region" evidence="7">
    <location>
        <begin position="684"/>
        <end position="760"/>
    </location>
</feature>
<dbReference type="GeneID" id="45616985"/>
<dbReference type="Gene3D" id="3.30.70.1620">
    <property type="match status" value="1"/>
</dbReference>
<dbReference type="SMART" id="SM00968">
    <property type="entry name" value="SMC_hinge"/>
    <property type="match status" value="1"/>
</dbReference>
<evidence type="ECO:0000256" key="3">
    <source>
        <dbReference type="ARBA" id="ARBA00022741"/>
    </source>
</evidence>
<dbReference type="AlphaFoldDB" id="A0A0S6UH13"/>
<dbReference type="SUPFAM" id="SSF52540">
    <property type="entry name" value="P-loop containing nucleoside triphosphate hydrolases"/>
    <property type="match status" value="1"/>
</dbReference>
<sequence length="1187" mass="133591">MFLKGIEIQGFKTFVDRVRLELGPGVTGIVGPNGSGKSNIVDAILWVLGEQSAKSLRGTRMDDVIFAGSARRRPVGMAEVTLYLDNSDASLPLDFQEVAITRRFFRSGEGEYYINKVPCRLKDIQELLLDTGSGRGGLAIVSQGRLEEILAARPEERRSVLEETAGIARYRLRKKEARQRLEAVEQDLTRLQDLIGELKDQLGPAAVEAARARRHQKLMALLNLVELILKSREMAESQNRLRRIRERWQALKSQEEELEAREEELAGRSRDIRERLARNQEARERSRVELQGLREQLVQVRGRLSLVDEKLAALARQRVEDREREGLLAREEEKLRAAAAELARQVETGREEMAALEQDLAAGRETREKLRAERDELAARLARLKEDLFQVAHERAGCHNELVRLEEKQAGMERVLEQKQRQLQELNNERERLEGLLRAGEEQLGEIEANLKALEGKKASLETELPLQEADLAAREKHLAGLKEQQRLLVARLKVLRQAQADYEGFGEGVRAILQARSRGEAACAGVLGVVVEKIEVPGELTRAIEVALGGAAQQVLVRTASEAERVIQFLKSRRHGRATILPLAWLEPRRWPNWAGWVLNEPGVVGVAAALVRSEAEIRPAVDYLLGQILVVADLRRALDLGERLRPPVRLVTLEGEVIQPRGPVTGGNTRQRAGFLQRRLEIQQGETELANLVARLNDARQQARKLASTLETGRQELRRVTEALIARRGELHNLLQRLSEYKDQLARLAEKTAVLGEELARSTTDSRELVTSRREREELLTRLEAREGELQGELTGCQEQLNACQQALAAVEQELAVNETRQQALAKAGEQLAARVEELARQKENWRRQQAELAARMTAAATATNELQENREKLAREEEWLAGAIQQAEEGLQRLDNDGSACSQQQEELARELEELRARKGKIAAHRQQEELNLARLETTLEGSRAELEERFGPGWQEVLQKPRRHLEKEAPRLRRVLQEKLAALGEVNPGAPRVYEGLRRRFEELEQQRQDLEEGRAALEQVIAEMEKLMARQLRATLTAVQEHFAALFRELFEGGEASLELTGSDNILEAGLEIIARPPGKKPQHLALLSGGEKALTAVAFIFALLKVKPSAFCIFDEVDTALDEANVERFARLLRQFASRTQFIVISHRQGTMAAADVLYGVTMMEQGVSRLVSVRLEQLPA</sequence>
<dbReference type="CDD" id="cd03278">
    <property type="entry name" value="ABC_SMC_barmotin"/>
    <property type="match status" value="2"/>
</dbReference>
<dbReference type="GO" id="GO:0007059">
    <property type="term" value="P:chromosome segregation"/>
    <property type="evidence" value="ECO:0007669"/>
    <property type="project" value="UniProtKB-UniRule"/>
</dbReference>
<dbReference type="PANTHER" id="PTHR43977">
    <property type="entry name" value="STRUCTURAL MAINTENANCE OF CHROMOSOMES PROTEIN 3"/>
    <property type="match status" value="1"/>
</dbReference>
<keyword evidence="5 7" id="KW-0175">Coiled coil</keyword>
<organism evidence="9">
    <name type="scientific">Moorella thermoacetica Y72</name>
    <dbReference type="NCBI Taxonomy" id="1325331"/>
    <lineage>
        <taxon>Bacteria</taxon>
        <taxon>Bacillati</taxon>
        <taxon>Bacillota</taxon>
        <taxon>Clostridia</taxon>
        <taxon>Neomoorellales</taxon>
        <taxon>Neomoorellaceae</taxon>
        <taxon>Neomoorella</taxon>
    </lineage>
</organism>
<dbReference type="GO" id="GO:0005694">
    <property type="term" value="C:chromosome"/>
    <property type="evidence" value="ECO:0007669"/>
    <property type="project" value="InterPro"/>
</dbReference>
<feature type="domain" description="SMC hinge" evidence="8">
    <location>
        <begin position="525"/>
        <end position="643"/>
    </location>
</feature>
<dbReference type="GO" id="GO:0007062">
    <property type="term" value="P:sister chromatid cohesion"/>
    <property type="evidence" value="ECO:0007669"/>
    <property type="project" value="InterPro"/>
</dbReference>
<dbReference type="FunFam" id="3.40.50.300:FF:000984">
    <property type="entry name" value="Chromosome partition protein Smc"/>
    <property type="match status" value="1"/>
</dbReference>
<dbReference type="NCBIfam" id="TIGR02168">
    <property type="entry name" value="SMC_prok_B"/>
    <property type="match status" value="1"/>
</dbReference>
<evidence type="ECO:0000256" key="4">
    <source>
        <dbReference type="ARBA" id="ARBA00022840"/>
    </source>
</evidence>
<reference evidence="9" key="1">
    <citation type="journal article" date="2014" name="Gene">
        <title>Genome-guided analysis of transformation efficiency and carbon dioxide assimilation by Moorella thermoacetica Y72.</title>
        <authorList>
            <person name="Tsukahara K."/>
            <person name="Kita A."/>
            <person name="Nakashimada Y."/>
            <person name="Hoshino T."/>
            <person name="Murakami K."/>
        </authorList>
    </citation>
    <scope>NUCLEOTIDE SEQUENCE [LARGE SCALE GENOMIC DNA]</scope>
    <source>
        <strain evidence="9">Y72</strain>
    </source>
</reference>
<dbReference type="InterPro" id="IPR024704">
    <property type="entry name" value="SMC"/>
</dbReference>
<feature type="coiled-coil region" evidence="7">
    <location>
        <begin position="796"/>
        <end position="879"/>
    </location>
</feature>
<feature type="coiled-coil region" evidence="7">
    <location>
        <begin position="998"/>
        <end position="1039"/>
    </location>
</feature>
<keyword evidence="2 7" id="KW-0963">Cytoplasm</keyword>
<keyword evidence="6 7" id="KW-0238">DNA-binding</keyword>
<dbReference type="SUPFAM" id="SSF75553">
    <property type="entry name" value="Smc hinge domain"/>
    <property type="match status" value="1"/>
</dbReference>
<comment type="domain">
    <text evidence="7">Contains large globular domains required for ATP hydrolysis at each terminus and a third globular domain forming a flexible hinge near the middle of the molecule. These domains are separated by coiled-coil structures.</text>
</comment>
<dbReference type="Gene3D" id="1.10.287.1490">
    <property type="match status" value="1"/>
</dbReference>
<dbReference type="InterPro" id="IPR010935">
    <property type="entry name" value="SMC_hinge"/>
</dbReference>
<dbReference type="InterPro" id="IPR027417">
    <property type="entry name" value="P-loop_NTPase"/>
</dbReference>
<gene>
    <name evidence="7" type="primary">smc</name>
    <name evidence="9" type="ORF">MTY_2028</name>
</gene>
<proteinExistence type="inferred from homology"/>
<comment type="subcellular location">
    <subcellularLocation>
        <location evidence="1 7">Cytoplasm</location>
    </subcellularLocation>
</comment>
<evidence type="ECO:0000256" key="5">
    <source>
        <dbReference type="ARBA" id="ARBA00023054"/>
    </source>
</evidence>
<dbReference type="Pfam" id="PF06470">
    <property type="entry name" value="SMC_hinge"/>
    <property type="match status" value="1"/>
</dbReference>
<dbReference type="HAMAP" id="MF_01894">
    <property type="entry name" value="Smc_prok"/>
    <property type="match status" value="1"/>
</dbReference>
<dbReference type="FunFam" id="3.40.50.300:FF:000901">
    <property type="entry name" value="Chromosome partition protein Smc"/>
    <property type="match status" value="1"/>
</dbReference>
<evidence type="ECO:0000256" key="6">
    <source>
        <dbReference type="ARBA" id="ARBA00023125"/>
    </source>
</evidence>
<dbReference type="PIRSF" id="PIRSF005719">
    <property type="entry name" value="SMC"/>
    <property type="match status" value="1"/>
</dbReference>
<accession>A0A0S6UH13</accession>
<dbReference type="GO" id="GO:0006260">
    <property type="term" value="P:DNA replication"/>
    <property type="evidence" value="ECO:0007669"/>
    <property type="project" value="UniProtKB-UniRule"/>
</dbReference>
<dbReference type="Pfam" id="PF02463">
    <property type="entry name" value="SMC_N"/>
    <property type="match status" value="1"/>
</dbReference>
<evidence type="ECO:0000256" key="7">
    <source>
        <dbReference type="HAMAP-Rule" id="MF_01894"/>
    </source>
</evidence>
<evidence type="ECO:0000256" key="2">
    <source>
        <dbReference type="ARBA" id="ARBA00022490"/>
    </source>
</evidence>
<feature type="coiled-coil region" evidence="7">
    <location>
        <begin position="167"/>
        <end position="201"/>
    </location>
</feature>
<dbReference type="Gene3D" id="3.40.50.300">
    <property type="entry name" value="P-loop containing nucleotide triphosphate hydrolases"/>
    <property type="match status" value="2"/>
</dbReference>
<dbReference type="InterPro" id="IPR011890">
    <property type="entry name" value="SMC_prok"/>
</dbReference>
<dbReference type="GO" id="GO:0005737">
    <property type="term" value="C:cytoplasm"/>
    <property type="evidence" value="ECO:0007669"/>
    <property type="project" value="UniProtKB-SubCell"/>
</dbReference>